<protein>
    <submittedName>
        <fullName evidence="1">Uncharacterized protein</fullName>
    </submittedName>
</protein>
<accession>A0AAU9NWA1</accession>
<reference evidence="1 2" key="1">
    <citation type="submission" date="2022-01" db="EMBL/GenBank/DDBJ databases">
        <authorList>
            <person name="Xiong W."/>
            <person name="Schranz E."/>
        </authorList>
    </citation>
    <scope>NUCLEOTIDE SEQUENCE [LARGE SCALE GENOMIC DNA]</scope>
</reference>
<evidence type="ECO:0000313" key="1">
    <source>
        <dbReference type="EMBL" id="CAH1441750.1"/>
    </source>
</evidence>
<evidence type="ECO:0000313" key="2">
    <source>
        <dbReference type="Proteomes" id="UP001157418"/>
    </source>
</evidence>
<dbReference type="EMBL" id="CAKMRJ010005412">
    <property type="protein sequence ID" value="CAH1441750.1"/>
    <property type="molecule type" value="Genomic_DNA"/>
</dbReference>
<gene>
    <name evidence="1" type="ORF">LVIROSA_LOCUS27789</name>
</gene>
<proteinExistence type="predicted"/>
<sequence>MVDINEDYEEKYKKLFASLKRQNFDVNILITKVENWVDGEESSDEDKGKDKCLMAHTDALVIDEGRNRPSSFDVNMDKAAKDSKMIAWDSSSL</sequence>
<organism evidence="1 2">
    <name type="scientific">Lactuca virosa</name>
    <dbReference type="NCBI Taxonomy" id="75947"/>
    <lineage>
        <taxon>Eukaryota</taxon>
        <taxon>Viridiplantae</taxon>
        <taxon>Streptophyta</taxon>
        <taxon>Embryophyta</taxon>
        <taxon>Tracheophyta</taxon>
        <taxon>Spermatophyta</taxon>
        <taxon>Magnoliopsida</taxon>
        <taxon>eudicotyledons</taxon>
        <taxon>Gunneridae</taxon>
        <taxon>Pentapetalae</taxon>
        <taxon>asterids</taxon>
        <taxon>campanulids</taxon>
        <taxon>Asterales</taxon>
        <taxon>Asteraceae</taxon>
        <taxon>Cichorioideae</taxon>
        <taxon>Cichorieae</taxon>
        <taxon>Lactucinae</taxon>
        <taxon>Lactuca</taxon>
    </lineage>
</organism>
<name>A0AAU9NWA1_9ASTR</name>
<comment type="caution">
    <text evidence="1">The sequence shown here is derived from an EMBL/GenBank/DDBJ whole genome shotgun (WGS) entry which is preliminary data.</text>
</comment>
<dbReference type="AlphaFoldDB" id="A0AAU9NWA1"/>
<dbReference type="Proteomes" id="UP001157418">
    <property type="component" value="Unassembled WGS sequence"/>
</dbReference>
<keyword evidence="2" id="KW-1185">Reference proteome</keyword>